<dbReference type="PANTHER" id="PTHR11699">
    <property type="entry name" value="ALDEHYDE DEHYDROGENASE-RELATED"/>
    <property type="match status" value="1"/>
</dbReference>
<feature type="domain" description="Aldehyde dehydrogenase" evidence="3">
    <location>
        <begin position="14"/>
        <end position="473"/>
    </location>
</feature>
<dbReference type="InterPro" id="IPR015590">
    <property type="entry name" value="Aldehyde_DH_dom"/>
</dbReference>
<gene>
    <name evidence="4" type="primary">ycbD</name>
    <name evidence="4" type="ORF">J2TS6_07290</name>
</gene>
<protein>
    <submittedName>
        <fullName evidence="4">Aldehyde dehydrogenase YcbD</fullName>
    </submittedName>
</protein>
<dbReference type="Pfam" id="PF00171">
    <property type="entry name" value="Aldedh"/>
    <property type="match status" value="1"/>
</dbReference>
<comment type="similarity">
    <text evidence="1">Belongs to the aldehyde dehydrogenase family.</text>
</comment>
<dbReference type="InterPro" id="IPR016161">
    <property type="entry name" value="Ald_DH/histidinol_DH"/>
</dbReference>
<dbReference type="EMBL" id="BORQ01000001">
    <property type="protein sequence ID" value="GIO29588.1"/>
    <property type="molecule type" value="Genomic_DNA"/>
</dbReference>
<dbReference type="InterPro" id="IPR016163">
    <property type="entry name" value="Ald_DH_C"/>
</dbReference>
<dbReference type="PROSITE" id="PS00070">
    <property type="entry name" value="ALDEHYDE_DEHYDR_CYS"/>
    <property type="match status" value="1"/>
</dbReference>
<dbReference type="AlphaFoldDB" id="A0A919XDT9"/>
<reference evidence="4" key="1">
    <citation type="submission" date="2021-03" db="EMBL/GenBank/DDBJ databases">
        <title>Antimicrobial resistance genes in bacteria isolated from Japanese honey, and their potential for conferring macrolide and lincosamide resistance in the American foulbrood pathogen Paenibacillus larvae.</title>
        <authorList>
            <person name="Okamoto M."/>
            <person name="Kumagai M."/>
            <person name="Kanamori H."/>
            <person name="Takamatsu D."/>
        </authorList>
    </citation>
    <scope>NUCLEOTIDE SEQUENCE</scope>
    <source>
        <strain evidence="4">J2TS6</strain>
    </source>
</reference>
<dbReference type="Gene3D" id="3.40.605.10">
    <property type="entry name" value="Aldehyde Dehydrogenase, Chain A, domain 1"/>
    <property type="match status" value="1"/>
</dbReference>
<dbReference type="Proteomes" id="UP000679779">
    <property type="component" value="Unassembled WGS sequence"/>
</dbReference>
<evidence type="ECO:0000259" key="3">
    <source>
        <dbReference type="Pfam" id="PF00171"/>
    </source>
</evidence>
<proteinExistence type="inferred from homology"/>
<dbReference type="Gene3D" id="3.40.309.10">
    <property type="entry name" value="Aldehyde Dehydrogenase, Chain A, domain 2"/>
    <property type="match status" value="1"/>
</dbReference>
<dbReference type="SUPFAM" id="SSF53720">
    <property type="entry name" value="ALDH-like"/>
    <property type="match status" value="1"/>
</dbReference>
<accession>A0A919XDT9</accession>
<evidence type="ECO:0000256" key="1">
    <source>
        <dbReference type="ARBA" id="ARBA00009986"/>
    </source>
</evidence>
<dbReference type="InterPro" id="IPR016160">
    <property type="entry name" value="Ald_DH_CS_CYS"/>
</dbReference>
<dbReference type="RefSeq" id="WP_160037797.1">
    <property type="nucleotide sequence ID" value="NZ_BORQ01000001.1"/>
</dbReference>
<keyword evidence="5" id="KW-1185">Reference proteome</keyword>
<keyword evidence="2" id="KW-0560">Oxidoreductase</keyword>
<evidence type="ECO:0000313" key="4">
    <source>
        <dbReference type="EMBL" id="GIO29588.1"/>
    </source>
</evidence>
<organism evidence="4 5">
    <name type="scientific">Paenibacillus albilobatus</name>
    <dbReference type="NCBI Taxonomy" id="2716884"/>
    <lineage>
        <taxon>Bacteria</taxon>
        <taxon>Bacillati</taxon>
        <taxon>Bacillota</taxon>
        <taxon>Bacilli</taxon>
        <taxon>Bacillales</taxon>
        <taxon>Paenibacillaceae</taxon>
        <taxon>Paenibacillus</taxon>
    </lineage>
</organism>
<evidence type="ECO:0000313" key="5">
    <source>
        <dbReference type="Proteomes" id="UP000679779"/>
    </source>
</evidence>
<dbReference type="InterPro" id="IPR016162">
    <property type="entry name" value="Ald_DH_N"/>
</dbReference>
<sequence length="479" mass="51713">MLESRNWIGGEWNTPTEGNLIVMNPSDLQEQVGVLHLSGKSDVLQAAQAARMAFSGWAGLPAPKRGEHILRLAVALEANLEELATLASREMGKPITEMKGEVIRGVNLLKYYAAEGVRSFGSVIPAYDTNILQYTKRVPLGVVGLITPWNFPVAIPIWKLAPALICGNTVVWKPAEYASLTATKMAEIFHFAGLPDGVLNLVIGKGSRIGDTLLEECDLNAVSFTGSTGTGLRVASACAKRNIKYQTEMGGKNAAVVLKDADLDKTVPAILSGAFRSAGQKCTATSRIIVEREIAPAFTEAMQKAVQSLNIRPALDPAAYLGPVASSSQFQSVMSYVQMAREEAQVIAECRQKVTESQGHYVYPLLVRGIESNHALVQEEIFGPLAVMLEADNYEHAVDLCNQSIFGLSASVFTRDLSNGLRFLDDAQAGMVRVNQETAGVEYQSPFGGMKMSSSHSREQGQAALDFYSDVKTCGISYT</sequence>
<evidence type="ECO:0000256" key="2">
    <source>
        <dbReference type="ARBA" id="ARBA00023002"/>
    </source>
</evidence>
<name>A0A919XDT9_9BACL</name>
<comment type="caution">
    <text evidence="4">The sequence shown here is derived from an EMBL/GenBank/DDBJ whole genome shotgun (WGS) entry which is preliminary data.</text>
</comment>
<dbReference type="FunFam" id="3.40.605.10:FF:000007">
    <property type="entry name" value="NAD/NADP-dependent betaine aldehyde dehydrogenase"/>
    <property type="match status" value="1"/>
</dbReference>
<dbReference type="GO" id="GO:0016620">
    <property type="term" value="F:oxidoreductase activity, acting on the aldehyde or oxo group of donors, NAD or NADP as acceptor"/>
    <property type="evidence" value="ECO:0007669"/>
    <property type="project" value="InterPro"/>
</dbReference>